<dbReference type="Pfam" id="PF00501">
    <property type="entry name" value="AMP-binding"/>
    <property type="match status" value="1"/>
</dbReference>
<dbReference type="InterPro" id="IPR045851">
    <property type="entry name" value="AMP-bd_C_sf"/>
</dbReference>
<dbReference type="InterPro" id="IPR042099">
    <property type="entry name" value="ANL_N_sf"/>
</dbReference>
<dbReference type="Proteomes" id="UP001519460">
    <property type="component" value="Unassembled WGS sequence"/>
</dbReference>
<sequence>HPRSYTRARPTSSSYSTSNTLGDDDTGRVLRSPLPPITLPDIDHLSGRQWTFQQLLDDTVRVASGLAKMGLHRGDTLLVFSPNCPEYPLLFLACAASGITLSTANPAYTPEELLRQLEMSESCAAVVAEGLLGVLEAALAGNPALRDKLKSKLVVLGKADGYRPFSTLLEDDGKAFPENVSMRPGEDVLVLPYSSGTTGLPKGVMLTHSNILANILQLERQPTGEPGSGRVLGVLPFYHIYGMVVTQWSSLHDGNAVVTLPRFQPQDFLSAIQSHRISVLHLVPPLVLFLAKDNAVPSYDISSVQKVLCGAAPLGVGLSQEFSQRSDAVLMQVYGLTEASPVTHINNPPIRLGTIGHVASTTESKVVDVETGKTLAAGETGELLIRGPQVMKGYFKNPDATRDTVQDGWLRSGDLGHYDEDGYFTITDRLKELIKYKGFQVAPAELEALLLTHPAVGDAAVIGVPDDEAGELPMAFVVPKAGATFREDDVMNFVKSKVAPHKRLRGGLKVLDAIPKTASGKILRRVLKQTLS</sequence>
<protein>
    <submittedName>
        <fullName evidence="5">Uncharacterized protein</fullName>
    </submittedName>
</protein>
<accession>A0ABD0KUX4</accession>
<name>A0ABD0KUX4_9CAEN</name>
<gene>
    <name evidence="5" type="ORF">BaRGS_00018035</name>
</gene>
<reference evidence="5 6" key="1">
    <citation type="journal article" date="2023" name="Sci. Data">
        <title>Genome assembly of the Korean intertidal mud-creeper Batillaria attramentaria.</title>
        <authorList>
            <person name="Patra A.K."/>
            <person name="Ho P.T."/>
            <person name="Jun S."/>
            <person name="Lee S.J."/>
            <person name="Kim Y."/>
            <person name="Won Y.J."/>
        </authorList>
    </citation>
    <scope>NUCLEOTIDE SEQUENCE [LARGE SCALE GENOMIC DNA]</scope>
    <source>
        <strain evidence="5">Wonlab-2016</strain>
    </source>
</reference>
<dbReference type="InterPro" id="IPR000873">
    <property type="entry name" value="AMP-dep_synth/lig_dom"/>
</dbReference>
<feature type="non-terminal residue" evidence="5">
    <location>
        <position position="1"/>
    </location>
</feature>
<dbReference type="SUPFAM" id="SSF56801">
    <property type="entry name" value="Acetyl-CoA synthetase-like"/>
    <property type="match status" value="1"/>
</dbReference>
<dbReference type="Gene3D" id="3.30.300.30">
    <property type="match status" value="1"/>
</dbReference>
<dbReference type="Gene3D" id="3.40.50.12780">
    <property type="entry name" value="N-terminal domain of ligase-like"/>
    <property type="match status" value="1"/>
</dbReference>
<dbReference type="EMBL" id="JACVVK020000123">
    <property type="protein sequence ID" value="KAK7490806.1"/>
    <property type="molecule type" value="Genomic_DNA"/>
</dbReference>
<evidence type="ECO:0000259" key="3">
    <source>
        <dbReference type="Pfam" id="PF00501"/>
    </source>
</evidence>
<feature type="compositionally biased region" description="Polar residues" evidence="2">
    <location>
        <begin position="9"/>
        <end position="21"/>
    </location>
</feature>
<feature type="domain" description="AMP-dependent synthetase/ligase" evidence="3">
    <location>
        <begin position="46"/>
        <end position="395"/>
    </location>
</feature>
<comment type="caution">
    <text evidence="5">The sequence shown here is derived from an EMBL/GenBank/DDBJ whole genome shotgun (WGS) entry which is preliminary data.</text>
</comment>
<evidence type="ECO:0000256" key="2">
    <source>
        <dbReference type="SAM" id="MobiDB-lite"/>
    </source>
</evidence>
<organism evidence="5 6">
    <name type="scientific">Batillaria attramentaria</name>
    <dbReference type="NCBI Taxonomy" id="370345"/>
    <lineage>
        <taxon>Eukaryota</taxon>
        <taxon>Metazoa</taxon>
        <taxon>Spiralia</taxon>
        <taxon>Lophotrochozoa</taxon>
        <taxon>Mollusca</taxon>
        <taxon>Gastropoda</taxon>
        <taxon>Caenogastropoda</taxon>
        <taxon>Sorbeoconcha</taxon>
        <taxon>Cerithioidea</taxon>
        <taxon>Batillariidae</taxon>
        <taxon>Batillaria</taxon>
    </lineage>
</organism>
<evidence type="ECO:0000259" key="4">
    <source>
        <dbReference type="Pfam" id="PF13193"/>
    </source>
</evidence>
<dbReference type="PANTHER" id="PTHR24096">
    <property type="entry name" value="LONG-CHAIN-FATTY-ACID--COA LIGASE"/>
    <property type="match status" value="1"/>
</dbReference>
<feature type="region of interest" description="Disordered" evidence="2">
    <location>
        <begin position="1"/>
        <end position="29"/>
    </location>
</feature>
<dbReference type="Pfam" id="PF13193">
    <property type="entry name" value="AMP-binding_C"/>
    <property type="match status" value="1"/>
</dbReference>
<dbReference type="PANTHER" id="PTHR24096:SF422">
    <property type="entry name" value="BCDNA.GH02901"/>
    <property type="match status" value="1"/>
</dbReference>
<dbReference type="FunFam" id="3.30.300.30:FF:000007">
    <property type="entry name" value="4-coumarate--CoA ligase 2"/>
    <property type="match status" value="1"/>
</dbReference>
<dbReference type="AlphaFoldDB" id="A0ABD0KUX4"/>
<dbReference type="InterPro" id="IPR020845">
    <property type="entry name" value="AMP-binding_CS"/>
</dbReference>
<dbReference type="GO" id="GO:0003824">
    <property type="term" value="F:catalytic activity"/>
    <property type="evidence" value="ECO:0007669"/>
    <property type="project" value="UniProtKB-ARBA"/>
</dbReference>
<feature type="domain" description="AMP-binding enzyme C-terminal" evidence="4">
    <location>
        <begin position="445"/>
        <end position="521"/>
    </location>
</feature>
<evidence type="ECO:0000313" key="5">
    <source>
        <dbReference type="EMBL" id="KAK7490806.1"/>
    </source>
</evidence>
<proteinExistence type="inferred from homology"/>
<evidence type="ECO:0000256" key="1">
    <source>
        <dbReference type="ARBA" id="ARBA00006432"/>
    </source>
</evidence>
<keyword evidence="6" id="KW-1185">Reference proteome</keyword>
<dbReference type="InterPro" id="IPR025110">
    <property type="entry name" value="AMP-bd_C"/>
</dbReference>
<comment type="similarity">
    <text evidence="1">Belongs to the ATP-dependent AMP-binding enzyme family.</text>
</comment>
<evidence type="ECO:0000313" key="6">
    <source>
        <dbReference type="Proteomes" id="UP001519460"/>
    </source>
</evidence>
<dbReference type="PROSITE" id="PS00455">
    <property type="entry name" value="AMP_BINDING"/>
    <property type="match status" value="1"/>
</dbReference>